<evidence type="ECO:0000256" key="3">
    <source>
        <dbReference type="ARBA" id="ARBA00024344"/>
    </source>
</evidence>
<dbReference type="PANTHER" id="PTHR39183:SF1">
    <property type="entry name" value="SPORE COAT PROTEIN F-LIKE PROTEIN YHCQ"/>
    <property type="match status" value="1"/>
</dbReference>
<dbReference type="PANTHER" id="PTHR39183">
    <property type="entry name" value="SPORE COAT PROTEIN F-LIKE PROTEIN YHCQ"/>
    <property type="match status" value="1"/>
</dbReference>
<comment type="caution">
    <text evidence="4">The sequence shown here is derived from an EMBL/GenBank/DDBJ whole genome shotgun (WGS) entry which is preliminary data.</text>
</comment>
<evidence type="ECO:0000256" key="1">
    <source>
        <dbReference type="ARBA" id="ARBA00022969"/>
    </source>
</evidence>
<protein>
    <submittedName>
        <fullName evidence="4">Coat F domain-containing protein</fullName>
    </submittedName>
</protein>
<keyword evidence="5" id="KW-1185">Reference proteome</keyword>
<reference evidence="5" key="1">
    <citation type="submission" date="2015-07" db="EMBL/GenBank/DDBJ databases">
        <title>Complete Genome of Thermincola ferriacetica strain Z-0001T.</title>
        <authorList>
            <person name="Lusk B."/>
            <person name="Badalamenti J.P."/>
            <person name="Parameswaran P."/>
            <person name="Bond D.R."/>
            <person name="Torres C.I."/>
        </authorList>
    </citation>
    <scope>NUCLEOTIDE SEQUENCE [LARGE SCALE GENOMIC DNA]</scope>
    <source>
        <strain evidence="5">Z-0001</strain>
    </source>
</reference>
<comment type="subcellular location">
    <subcellularLocation>
        <location evidence="2">Spore coat</location>
    </subcellularLocation>
</comment>
<keyword evidence="1" id="KW-0749">Sporulation</keyword>
<sequence length="216" mass="24432">MQQFGSPQFGAQQPGAQAYGTQQMGIGQPGWQTPQQGQAAQFGAHEIMEVHEVLSSLIEGINRFQLYKPYIKDQQLNSMMDSHLSHMNRTYDQIASYLHSKGVISFMPYHGVKKTPVQYGLRNPSPMQPSSSVNEIDDRDVALGMLAYHKSSALKCTMAALECADYNLRQLMQNCSVSCMNQAWECFTYMNQRGMYQVPTMQQNTTNTMVNSYQMQ</sequence>
<name>A0A0L6W5I6_9FIRM</name>
<comment type="similarity">
    <text evidence="3">Belongs to the CotF family.</text>
</comment>
<organism evidence="4 5">
    <name type="scientific">Thermincola ferriacetica</name>
    <dbReference type="NCBI Taxonomy" id="281456"/>
    <lineage>
        <taxon>Bacteria</taxon>
        <taxon>Bacillati</taxon>
        <taxon>Bacillota</taxon>
        <taxon>Clostridia</taxon>
        <taxon>Eubacteriales</taxon>
        <taxon>Thermincolaceae</taxon>
        <taxon>Thermincola</taxon>
    </lineage>
</organism>
<accession>A0A0L6W5I6</accession>
<dbReference type="RefSeq" id="WP_052216654.1">
    <property type="nucleotide sequence ID" value="NZ_LGTE01000002.1"/>
</dbReference>
<evidence type="ECO:0000313" key="4">
    <source>
        <dbReference type="EMBL" id="KNZ70731.1"/>
    </source>
</evidence>
<dbReference type="InterPro" id="IPR012851">
    <property type="entry name" value="Spore_coat_CotF-like"/>
</dbReference>
<dbReference type="Pfam" id="PF07875">
    <property type="entry name" value="Coat_F"/>
    <property type="match status" value="1"/>
</dbReference>
<evidence type="ECO:0000256" key="2">
    <source>
        <dbReference type="ARBA" id="ARBA00024325"/>
    </source>
</evidence>
<evidence type="ECO:0000313" key="5">
    <source>
        <dbReference type="Proteomes" id="UP000037175"/>
    </source>
</evidence>
<proteinExistence type="inferred from homology"/>
<dbReference type="InterPro" id="IPR012347">
    <property type="entry name" value="Ferritin-like"/>
</dbReference>
<dbReference type="Gene3D" id="1.20.1260.10">
    <property type="match status" value="1"/>
</dbReference>
<gene>
    <name evidence="4" type="ORF">Tfer_0409</name>
</gene>
<dbReference type="AlphaFoldDB" id="A0A0L6W5I6"/>
<dbReference type="EMBL" id="LGTE01000002">
    <property type="protein sequence ID" value="KNZ70731.1"/>
    <property type="molecule type" value="Genomic_DNA"/>
</dbReference>
<dbReference type="PATRIC" id="fig|281456.6.peg.433"/>
<dbReference type="GO" id="GO:0030435">
    <property type="term" value="P:sporulation resulting in formation of a cellular spore"/>
    <property type="evidence" value="ECO:0007669"/>
    <property type="project" value="UniProtKB-KW"/>
</dbReference>
<dbReference type="Proteomes" id="UP000037175">
    <property type="component" value="Unassembled WGS sequence"/>
</dbReference>